<dbReference type="PROSITE" id="PS50234">
    <property type="entry name" value="VWFA"/>
    <property type="match status" value="1"/>
</dbReference>
<dbReference type="SUPFAM" id="SSF53300">
    <property type="entry name" value="vWA-like"/>
    <property type="match status" value="1"/>
</dbReference>
<feature type="domain" description="VWFA" evidence="1">
    <location>
        <begin position="39"/>
        <end position="221"/>
    </location>
</feature>
<dbReference type="InterPro" id="IPR050525">
    <property type="entry name" value="ECM_Assembly_Org"/>
</dbReference>
<dbReference type="Proteomes" id="UP000886758">
    <property type="component" value="Unassembled WGS sequence"/>
</dbReference>
<protein>
    <submittedName>
        <fullName evidence="2">VWA domain-containing protein</fullName>
    </submittedName>
</protein>
<evidence type="ECO:0000313" key="2">
    <source>
        <dbReference type="EMBL" id="HIT50093.1"/>
    </source>
</evidence>
<accession>A0A9D1GRG8</accession>
<dbReference type="InterPro" id="IPR036465">
    <property type="entry name" value="vWFA_dom_sf"/>
</dbReference>
<comment type="caution">
    <text evidence="2">The sequence shown here is derived from an EMBL/GenBank/DDBJ whole genome shotgun (WGS) entry which is preliminary data.</text>
</comment>
<dbReference type="CDD" id="cd00198">
    <property type="entry name" value="vWFA"/>
    <property type="match status" value="1"/>
</dbReference>
<dbReference type="Gene3D" id="3.40.50.410">
    <property type="entry name" value="von Willebrand factor, type A domain"/>
    <property type="match status" value="1"/>
</dbReference>
<evidence type="ECO:0000313" key="3">
    <source>
        <dbReference type="Proteomes" id="UP000886758"/>
    </source>
</evidence>
<dbReference type="EMBL" id="DVLF01000110">
    <property type="protein sequence ID" value="HIT50093.1"/>
    <property type="molecule type" value="Genomic_DNA"/>
</dbReference>
<dbReference type="PANTHER" id="PTHR24020">
    <property type="entry name" value="COLLAGEN ALPHA"/>
    <property type="match status" value="1"/>
</dbReference>
<gene>
    <name evidence="2" type="ORF">IAD46_03600</name>
</gene>
<organism evidence="2 3">
    <name type="scientific">Candidatus Pelethenecus faecipullorum</name>
    <dbReference type="NCBI Taxonomy" id="2840900"/>
    <lineage>
        <taxon>Bacteria</taxon>
        <taxon>Bacillati</taxon>
        <taxon>Mycoplasmatota</taxon>
        <taxon>Mollicutes</taxon>
        <taxon>Candidatus Pelethenecus</taxon>
    </lineage>
</organism>
<dbReference type="AlphaFoldDB" id="A0A9D1GRG8"/>
<reference evidence="2" key="2">
    <citation type="journal article" date="2021" name="PeerJ">
        <title>Extensive microbial diversity within the chicken gut microbiome revealed by metagenomics and culture.</title>
        <authorList>
            <person name="Gilroy R."/>
            <person name="Ravi A."/>
            <person name="Getino M."/>
            <person name="Pursley I."/>
            <person name="Horton D.L."/>
            <person name="Alikhan N.F."/>
            <person name="Baker D."/>
            <person name="Gharbi K."/>
            <person name="Hall N."/>
            <person name="Watson M."/>
            <person name="Adriaenssens E.M."/>
            <person name="Foster-Nyarko E."/>
            <person name="Jarju S."/>
            <person name="Secka A."/>
            <person name="Antonio M."/>
            <person name="Oren A."/>
            <person name="Chaudhuri R.R."/>
            <person name="La Ragione R."/>
            <person name="Hildebrand F."/>
            <person name="Pallen M.J."/>
        </authorList>
    </citation>
    <scope>NUCLEOTIDE SEQUENCE</scope>
    <source>
        <strain evidence="2">ChiW17-6978</strain>
    </source>
</reference>
<dbReference type="PANTHER" id="PTHR24020:SF20">
    <property type="entry name" value="PH DOMAIN-CONTAINING PROTEIN"/>
    <property type="match status" value="1"/>
</dbReference>
<sequence length="451" mass="48907">MGLTNSNKELSTEKINCNETFKVKLSLTAEPDITSNPADIVLVLDRSGSMQGQAIEDLKVAANAFIDIIEEATDGVKDGIIGNGSHIGIVSFADTAVQDTQLITSVSELKEAVDHLVAYGSTNHADAFTKAFDLFDMTSTNQKFVIMFTDGKTTTGSDPNVVATQIKNAGISIYCIGLLGDGGIDQTALNNWASDPDSAYVIIAPTPEELEEAFKDLANNITKPGATDIVVRDVVNDCFKITALSSPTKGTSSIVDEKTVQWEIPSLGTNASEGATFEFTVEHIGPCSGEVEVNNSITYTDNEQNVATFPNPLLQIDCSDIVYPEDCPLPSEFSIPNCGDSIQYNAGDVVLESLGRVAEVDFTLRNICPNRRVAVAILLNEVMPNDVEIKRGMKVLTIPAHNHPTCQDVLVKCIKFVLPEETATLCNERVFRVRMIAHYIDYDYNCCDTIE</sequence>
<reference evidence="2" key="1">
    <citation type="submission" date="2020-10" db="EMBL/GenBank/DDBJ databases">
        <authorList>
            <person name="Gilroy R."/>
        </authorList>
    </citation>
    <scope>NUCLEOTIDE SEQUENCE</scope>
    <source>
        <strain evidence="2">ChiW17-6978</strain>
    </source>
</reference>
<dbReference type="Pfam" id="PF00092">
    <property type="entry name" value="VWA"/>
    <property type="match status" value="1"/>
</dbReference>
<dbReference type="InterPro" id="IPR002035">
    <property type="entry name" value="VWF_A"/>
</dbReference>
<proteinExistence type="predicted"/>
<dbReference type="SMART" id="SM00327">
    <property type="entry name" value="VWA"/>
    <property type="match status" value="1"/>
</dbReference>
<evidence type="ECO:0000259" key="1">
    <source>
        <dbReference type="PROSITE" id="PS50234"/>
    </source>
</evidence>
<name>A0A9D1GRG8_9MOLU</name>